<accession>A0A6A1WQN2</accession>
<dbReference type="EMBL" id="RXIC02000019">
    <property type="protein sequence ID" value="KAB1227601.1"/>
    <property type="molecule type" value="Genomic_DNA"/>
</dbReference>
<reference evidence="2 3" key="1">
    <citation type="journal article" date="2019" name="Plant Biotechnol. J.">
        <title>The red bayberry genome and genetic basis of sex determination.</title>
        <authorList>
            <person name="Jia H.M."/>
            <person name="Jia H.J."/>
            <person name="Cai Q.L."/>
            <person name="Wang Y."/>
            <person name="Zhao H.B."/>
            <person name="Yang W.F."/>
            <person name="Wang G.Y."/>
            <person name="Li Y.H."/>
            <person name="Zhan D.L."/>
            <person name="Shen Y.T."/>
            <person name="Niu Q.F."/>
            <person name="Chang L."/>
            <person name="Qiu J."/>
            <person name="Zhao L."/>
            <person name="Xie H.B."/>
            <person name="Fu W.Y."/>
            <person name="Jin J."/>
            <person name="Li X.W."/>
            <person name="Jiao Y."/>
            <person name="Zhou C.C."/>
            <person name="Tu T."/>
            <person name="Chai C.Y."/>
            <person name="Gao J.L."/>
            <person name="Fan L.J."/>
            <person name="van de Weg E."/>
            <person name="Wang J.Y."/>
            <person name="Gao Z.S."/>
        </authorList>
    </citation>
    <scope>NUCLEOTIDE SEQUENCE [LARGE SCALE GENOMIC DNA]</scope>
    <source>
        <tissue evidence="2">Leaves</tissue>
    </source>
</reference>
<dbReference type="AlphaFoldDB" id="A0A6A1WQN2"/>
<sequence length="323" mass="34902">MRGLSSSRDGIVFSDRSSDSDILKHPSDRFEDASQLSGTFGEEIDSSAVAEMKHDHAVPCPGPERQVCHTLKHSSTSTSLDSAANSYVAYSPISSPPKARPKAVMPNVSPELLHLVDSAIMGKPESLDKLKNIVRGEENFGSGDEMDSIAFSVIDSLLDTIGGVESIEEDEDNNPRSVMLNSRAAIVAGDLIPWLPWIGDGELVMSPRTRMVRGLLAIIRACTRNRAMCSLAGLLGVLLSSAEKIFIHEVGSAEQLRWDGTPLCYCIQAFAGHSLSVLDLHKWLGVIKKTRTTVWATRLMLALEKAMGGGGRGVKGTSIYIRV</sequence>
<dbReference type="InterPro" id="IPR050865">
    <property type="entry name" value="BEACH_Domain"/>
</dbReference>
<protein>
    <submittedName>
        <fullName evidence="2">Uncharacterized protein</fullName>
    </submittedName>
</protein>
<dbReference type="OrthoDB" id="26681at2759"/>
<feature type="compositionally biased region" description="Basic and acidic residues" evidence="1">
    <location>
        <begin position="16"/>
        <end position="30"/>
    </location>
</feature>
<evidence type="ECO:0000256" key="1">
    <source>
        <dbReference type="SAM" id="MobiDB-lite"/>
    </source>
</evidence>
<comment type="caution">
    <text evidence="2">The sequence shown here is derived from an EMBL/GenBank/DDBJ whole genome shotgun (WGS) entry which is preliminary data.</text>
</comment>
<dbReference type="Proteomes" id="UP000516437">
    <property type="component" value="Chromosome 1"/>
</dbReference>
<organism evidence="2 3">
    <name type="scientific">Morella rubra</name>
    <name type="common">Chinese bayberry</name>
    <dbReference type="NCBI Taxonomy" id="262757"/>
    <lineage>
        <taxon>Eukaryota</taxon>
        <taxon>Viridiplantae</taxon>
        <taxon>Streptophyta</taxon>
        <taxon>Embryophyta</taxon>
        <taxon>Tracheophyta</taxon>
        <taxon>Spermatophyta</taxon>
        <taxon>Magnoliopsida</taxon>
        <taxon>eudicotyledons</taxon>
        <taxon>Gunneridae</taxon>
        <taxon>Pentapetalae</taxon>
        <taxon>rosids</taxon>
        <taxon>fabids</taxon>
        <taxon>Fagales</taxon>
        <taxon>Myricaceae</taxon>
        <taxon>Morella</taxon>
    </lineage>
</organism>
<dbReference type="PANTHER" id="PTHR13743">
    <property type="entry name" value="BEIGE/BEACH-RELATED"/>
    <property type="match status" value="1"/>
</dbReference>
<proteinExistence type="predicted"/>
<keyword evidence="3" id="KW-1185">Reference proteome</keyword>
<feature type="region of interest" description="Disordered" evidence="1">
    <location>
        <begin position="1"/>
        <end position="30"/>
    </location>
</feature>
<name>A0A6A1WQN2_9ROSI</name>
<dbReference type="PANTHER" id="PTHR13743:SF157">
    <property type="entry name" value="BEACH DOMAIN-CONTAINING PROTEIN C2"/>
    <property type="match status" value="1"/>
</dbReference>
<gene>
    <name evidence="2" type="ORF">CJ030_MR1G017398</name>
</gene>
<evidence type="ECO:0000313" key="3">
    <source>
        <dbReference type="Proteomes" id="UP000516437"/>
    </source>
</evidence>
<evidence type="ECO:0000313" key="2">
    <source>
        <dbReference type="EMBL" id="KAB1227601.1"/>
    </source>
</evidence>